<feature type="signal peptide" evidence="1">
    <location>
        <begin position="1"/>
        <end position="18"/>
    </location>
</feature>
<evidence type="ECO:0000313" key="2">
    <source>
        <dbReference type="EMBL" id="NOV43013.1"/>
    </source>
</evidence>
<reference evidence="2" key="1">
    <citation type="submission" date="2019-09" db="EMBL/GenBank/DDBJ databases">
        <title>Organ-specific transcriptomic study of the physiology of the cattle tick, Rhipicephalus microplus.</title>
        <authorList>
            <person name="Tirloni L."/>
            <person name="Braz G."/>
            <person name="Gandara A.C.P."/>
            <person name="Sabadin G.A."/>
            <person name="da Silva R.M."/>
            <person name="Guizzo M.G."/>
            <person name="Machado J.A."/>
            <person name="Costa E.P."/>
            <person name="Gomes H.F."/>
            <person name="Moraes J."/>
            <person name="Mota M.B.S."/>
            <person name="Mesquita R.D."/>
            <person name="Alvarenga P.H."/>
            <person name="Alves F."/>
            <person name="Seixas A."/>
            <person name="da Fonseca R.N."/>
            <person name="Fogaca A."/>
            <person name="Logullo C."/>
            <person name="Tanaka A."/>
            <person name="Daffre S."/>
            <person name="Termignoni C."/>
            <person name="Vaz I.S.Jr."/>
            <person name="Oliveira P.L."/>
            <person name="Ribeiro J.M."/>
        </authorList>
    </citation>
    <scope>NUCLEOTIDE SEQUENCE</scope>
    <source>
        <strain evidence="2">Porto Alegre</strain>
    </source>
</reference>
<proteinExistence type="predicted"/>
<accession>A0A6M2D9N4</accession>
<evidence type="ECO:0000256" key="1">
    <source>
        <dbReference type="SAM" id="SignalP"/>
    </source>
</evidence>
<name>A0A6M2D9N4_RHIMP</name>
<dbReference type="EMBL" id="GHWJ01010276">
    <property type="protein sequence ID" value="NOV43013.1"/>
    <property type="molecule type" value="Transcribed_RNA"/>
</dbReference>
<feature type="chain" id="PRO_5027095457" evidence="1">
    <location>
        <begin position="19"/>
        <end position="91"/>
    </location>
</feature>
<keyword evidence="1" id="KW-0732">Signal</keyword>
<sequence length="91" mass="9891">MCFPCLCLSTLCATCCQCSQHSQSPVLRVLWLDATISANTATKSALHAWFPCGAFVCVRVCAFVRRISSAGSSAFLLPSSVELRRRMLTAM</sequence>
<protein>
    <submittedName>
        <fullName evidence="2">Putative secreted protein ovary overexpressed</fullName>
    </submittedName>
</protein>
<organism evidence="2">
    <name type="scientific">Rhipicephalus microplus</name>
    <name type="common">Cattle tick</name>
    <name type="synonym">Boophilus microplus</name>
    <dbReference type="NCBI Taxonomy" id="6941"/>
    <lineage>
        <taxon>Eukaryota</taxon>
        <taxon>Metazoa</taxon>
        <taxon>Ecdysozoa</taxon>
        <taxon>Arthropoda</taxon>
        <taxon>Chelicerata</taxon>
        <taxon>Arachnida</taxon>
        <taxon>Acari</taxon>
        <taxon>Parasitiformes</taxon>
        <taxon>Ixodida</taxon>
        <taxon>Ixodoidea</taxon>
        <taxon>Ixodidae</taxon>
        <taxon>Rhipicephalinae</taxon>
        <taxon>Rhipicephalus</taxon>
        <taxon>Boophilus</taxon>
    </lineage>
</organism>
<dbReference type="AlphaFoldDB" id="A0A6M2D9N4"/>